<dbReference type="KEGG" id="sla:SERLADRAFT_466134"/>
<dbReference type="GO" id="GO:0031573">
    <property type="term" value="P:mitotic intra-S DNA damage checkpoint signaling"/>
    <property type="evidence" value="ECO:0007669"/>
    <property type="project" value="TreeGrafter"/>
</dbReference>
<protein>
    <submittedName>
        <fullName evidence="2">Uncharacterized protein</fullName>
    </submittedName>
</protein>
<dbReference type="GO" id="GO:0030896">
    <property type="term" value="C:checkpoint clamp complex"/>
    <property type="evidence" value="ECO:0007669"/>
    <property type="project" value="InterPro"/>
</dbReference>
<dbReference type="GeneID" id="18819012"/>
<dbReference type="Proteomes" id="UP000008064">
    <property type="component" value="Unassembled WGS sequence"/>
</dbReference>
<name>F8NTH3_SERL9</name>
<dbReference type="OrthoDB" id="60092at2759"/>
<sequence length="100" mass="11008">MTKALLSILKHRTIDKAVERCELSIVEGAAPDEEQGGIEDDHDTLESKLIVRLHCKHGVVKTHRLLLQTPTSLLSPGSPDPATESRLTIGPRAIRDITEH</sequence>
<dbReference type="PANTHER" id="PTHR15237:SF0">
    <property type="entry name" value="CELL CYCLE CHECKPOINT CONTROL PROTEIN"/>
    <property type="match status" value="1"/>
</dbReference>
<feature type="region of interest" description="Disordered" evidence="1">
    <location>
        <begin position="70"/>
        <end position="100"/>
    </location>
</feature>
<dbReference type="GO" id="GO:0006281">
    <property type="term" value="P:DNA repair"/>
    <property type="evidence" value="ECO:0007669"/>
    <property type="project" value="TreeGrafter"/>
</dbReference>
<reference evidence="2" key="1">
    <citation type="submission" date="2011-04" db="EMBL/GenBank/DDBJ databases">
        <title>Evolution of plant cell wall degrading machinery underlies the functional diversity of forest fungi.</title>
        <authorList>
            <consortium name="US DOE Joint Genome Institute (JGI-PGF)"/>
            <person name="Eastwood D.C."/>
            <person name="Floudas D."/>
            <person name="Binder M."/>
            <person name="Majcherczyk A."/>
            <person name="Schneider P."/>
            <person name="Aerts A."/>
            <person name="Asiegbu F.O."/>
            <person name="Baker S.E."/>
            <person name="Barry K."/>
            <person name="Bendiksby M."/>
            <person name="Blumentritt M."/>
            <person name="Coutinho P.M."/>
            <person name="Cullen D."/>
            <person name="Cullen D."/>
            <person name="Gathman A."/>
            <person name="Goodell B."/>
            <person name="Henrissat B."/>
            <person name="Ihrmark K."/>
            <person name="Kauserud H."/>
            <person name="Kohler A."/>
            <person name="LaButti K."/>
            <person name="Lapidus A."/>
            <person name="Lavin J.L."/>
            <person name="Lee Y.-H."/>
            <person name="Lindquist E."/>
            <person name="Lilly W."/>
            <person name="Lucas S."/>
            <person name="Morin E."/>
            <person name="Murat C."/>
            <person name="Oguiza J.A."/>
            <person name="Park J."/>
            <person name="Pisabarro A.G."/>
            <person name="Riley R."/>
            <person name="Rosling A."/>
            <person name="Salamov A."/>
            <person name="Schmidt O."/>
            <person name="Schmutz J."/>
            <person name="Skrede I."/>
            <person name="Stenlid J."/>
            <person name="Wiebenga A."/>
            <person name="Xie X."/>
            <person name="Kues U."/>
            <person name="Hibbett D.S."/>
            <person name="Hoffmeister D."/>
            <person name="Hogberg N."/>
            <person name="Martin F."/>
            <person name="Grigoriev I.V."/>
            <person name="Watkinson S.C."/>
        </authorList>
    </citation>
    <scope>NUCLEOTIDE SEQUENCE</scope>
    <source>
        <strain evidence="2">S7.9</strain>
    </source>
</reference>
<dbReference type="HOGENOM" id="CLU_2312960_0_0_1"/>
<organism>
    <name type="scientific">Serpula lacrymans var. lacrymans (strain S7.9)</name>
    <name type="common">Dry rot fungus</name>
    <dbReference type="NCBI Taxonomy" id="578457"/>
    <lineage>
        <taxon>Eukaryota</taxon>
        <taxon>Fungi</taxon>
        <taxon>Dikarya</taxon>
        <taxon>Basidiomycota</taxon>
        <taxon>Agaricomycotina</taxon>
        <taxon>Agaricomycetes</taxon>
        <taxon>Agaricomycetidae</taxon>
        <taxon>Boletales</taxon>
        <taxon>Coniophorineae</taxon>
        <taxon>Serpulaceae</taxon>
        <taxon>Serpula</taxon>
    </lineage>
</organism>
<dbReference type="GO" id="GO:0000076">
    <property type="term" value="P:DNA replication checkpoint signaling"/>
    <property type="evidence" value="ECO:0007669"/>
    <property type="project" value="TreeGrafter"/>
</dbReference>
<feature type="non-terminal residue" evidence="2">
    <location>
        <position position="100"/>
    </location>
</feature>
<proteinExistence type="predicted"/>
<dbReference type="EMBL" id="GL945433">
    <property type="protein sequence ID" value="EGO25645.1"/>
    <property type="molecule type" value="Genomic_DNA"/>
</dbReference>
<evidence type="ECO:0000313" key="2">
    <source>
        <dbReference type="EMBL" id="EGO25645.1"/>
    </source>
</evidence>
<evidence type="ECO:0000256" key="1">
    <source>
        <dbReference type="SAM" id="MobiDB-lite"/>
    </source>
</evidence>
<dbReference type="Pfam" id="PF04139">
    <property type="entry name" value="Rad9"/>
    <property type="match status" value="1"/>
</dbReference>
<dbReference type="GO" id="GO:0071479">
    <property type="term" value="P:cellular response to ionizing radiation"/>
    <property type="evidence" value="ECO:0007669"/>
    <property type="project" value="TreeGrafter"/>
</dbReference>
<dbReference type="PANTHER" id="PTHR15237">
    <property type="entry name" value="DNA REPAIR PROTEIN RAD9"/>
    <property type="match status" value="1"/>
</dbReference>
<dbReference type="InterPro" id="IPR007268">
    <property type="entry name" value="Rad9/Ddc1"/>
</dbReference>
<dbReference type="AlphaFoldDB" id="F8NTH3"/>
<accession>F8NTH3</accession>
<dbReference type="RefSeq" id="XP_007317767.1">
    <property type="nucleotide sequence ID" value="XM_007317705.1"/>
</dbReference>
<dbReference type="Gene3D" id="3.70.10.10">
    <property type="match status" value="1"/>
</dbReference>
<gene>
    <name evidence="2" type="ORF">SERLADRAFT_466134</name>
</gene>